<evidence type="ECO:0000313" key="2">
    <source>
        <dbReference type="Proteomes" id="UP000257143"/>
    </source>
</evidence>
<dbReference type="Proteomes" id="UP000257143">
    <property type="component" value="Unassembled WGS sequence"/>
</dbReference>
<reference evidence="2" key="1">
    <citation type="submission" date="2017-11" db="EMBL/GenBank/DDBJ databases">
        <authorList>
            <person name="Zhu W."/>
        </authorList>
    </citation>
    <scope>NUCLEOTIDE SEQUENCE [LARGE SCALE GENOMIC DNA]</scope>
    <source>
        <strain evidence="2">CAU 1183</strain>
    </source>
</reference>
<evidence type="ECO:0008006" key="3">
    <source>
        <dbReference type="Google" id="ProtNLM"/>
    </source>
</evidence>
<dbReference type="OrthoDB" id="2224332at2"/>
<name>A0A3D8PMJ4_9BACI</name>
<evidence type="ECO:0000313" key="1">
    <source>
        <dbReference type="EMBL" id="RDW16459.1"/>
    </source>
</evidence>
<sequence length="99" mass="11263">MGDVRIDGRKLNEAKVAAQAVEKSINASYQQCEQLLSFVQSAKWSGKSRDSFISYLDIIYQYHNDLKSAVALQKKALNNLDRYVDDFSKDSSVKEVRNL</sequence>
<dbReference type="Pfam" id="PF06013">
    <property type="entry name" value="WXG100"/>
    <property type="match status" value="1"/>
</dbReference>
<organism evidence="1 2">
    <name type="scientific">Oceanobacillus arenosus</name>
    <dbReference type="NCBI Taxonomy" id="1229153"/>
    <lineage>
        <taxon>Bacteria</taxon>
        <taxon>Bacillati</taxon>
        <taxon>Bacillota</taxon>
        <taxon>Bacilli</taxon>
        <taxon>Bacillales</taxon>
        <taxon>Bacillaceae</taxon>
        <taxon>Oceanobacillus</taxon>
    </lineage>
</organism>
<dbReference type="AlphaFoldDB" id="A0A3D8PMJ4"/>
<dbReference type="RefSeq" id="WP_115774413.1">
    <property type="nucleotide sequence ID" value="NZ_PIOC01000025.1"/>
</dbReference>
<protein>
    <recommendedName>
        <fullName evidence="3">WXG100 family type VII secretion target</fullName>
    </recommendedName>
</protein>
<proteinExistence type="predicted"/>
<gene>
    <name evidence="1" type="ORF">CWR48_16375</name>
</gene>
<dbReference type="EMBL" id="PIOC01000025">
    <property type="protein sequence ID" value="RDW16459.1"/>
    <property type="molecule type" value="Genomic_DNA"/>
</dbReference>
<accession>A0A3D8PMJ4</accession>
<dbReference type="InterPro" id="IPR010310">
    <property type="entry name" value="T7SS_ESAT-6-like"/>
</dbReference>
<keyword evidence="2" id="KW-1185">Reference proteome</keyword>
<comment type="caution">
    <text evidence="1">The sequence shown here is derived from an EMBL/GenBank/DDBJ whole genome shotgun (WGS) entry which is preliminary data.</text>
</comment>